<evidence type="ECO:0000313" key="12">
    <source>
        <dbReference type="Ensembl" id="ENSAMXP00000032635.1"/>
    </source>
</evidence>
<evidence type="ECO:0000256" key="3">
    <source>
        <dbReference type="ARBA" id="ARBA00022525"/>
    </source>
</evidence>
<dbReference type="STRING" id="7994.ENSAMXP00000032635"/>
<keyword evidence="13" id="KW-1185">Reference proteome</keyword>
<organism evidence="12 13">
    <name type="scientific">Astyanax mexicanus</name>
    <name type="common">Blind cave fish</name>
    <name type="synonym">Astyanax fasciatus mexicanus</name>
    <dbReference type="NCBI Taxonomy" id="7994"/>
    <lineage>
        <taxon>Eukaryota</taxon>
        <taxon>Metazoa</taxon>
        <taxon>Chordata</taxon>
        <taxon>Craniata</taxon>
        <taxon>Vertebrata</taxon>
        <taxon>Euteleostomi</taxon>
        <taxon>Actinopterygii</taxon>
        <taxon>Neopterygii</taxon>
        <taxon>Teleostei</taxon>
        <taxon>Ostariophysi</taxon>
        <taxon>Characiformes</taxon>
        <taxon>Characoidei</taxon>
        <taxon>Acestrorhamphidae</taxon>
        <taxon>Acestrorhamphinae</taxon>
        <taxon>Astyanax</taxon>
    </lineage>
</organism>
<feature type="domain" description="TGF-beta family profile" evidence="11">
    <location>
        <begin position="350"/>
        <end position="462"/>
    </location>
</feature>
<dbReference type="InterPro" id="IPR001111">
    <property type="entry name" value="TGF-b_propeptide"/>
</dbReference>
<reference evidence="13" key="2">
    <citation type="journal article" date="2014" name="Nat. Commun.">
        <title>The cavefish genome reveals candidate genes for eye loss.</title>
        <authorList>
            <person name="McGaugh S.E."/>
            <person name="Gross J.B."/>
            <person name="Aken B."/>
            <person name="Blin M."/>
            <person name="Borowsky R."/>
            <person name="Chalopin D."/>
            <person name="Hinaux H."/>
            <person name="Jeffery W.R."/>
            <person name="Keene A."/>
            <person name="Ma L."/>
            <person name="Minx P."/>
            <person name="Murphy D."/>
            <person name="O'Quin K.E."/>
            <person name="Retaux S."/>
            <person name="Rohner N."/>
            <person name="Searle S.M."/>
            <person name="Stahl B.A."/>
            <person name="Tabin C."/>
            <person name="Volff J.N."/>
            <person name="Yoshizawa M."/>
            <person name="Warren W.C."/>
        </authorList>
    </citation>
    <scope>NUCLEOTIDE SEQUENCE [LARGE SCALE GENOMIC DNA]</scope>
    <source>
        <strain evidence="13">female</strain>
    </source>
</reference>
<keyword evidence="4 10" id="KW-0732">Signal</keyword>
<feature type="signal peptide" evidence="10">
    <location>
        <begin position="1"/>
        <end position="28"/>
    </location>
</feature>
<dbReference type="GO" id="GO:0072359">
    <property type="term" value="P:circulatory system development"/>
    <property type="evidence" value="ECO:0007669"/>
    <property type="project" value="UniProtKB-ARBA"/>
</dbReference>
<dbReference type="Gene3D" id="2.10.90.10">
    <property type="entry name" value="Cystine-knot cytokines"/>
    <property type="match status" value="1"/>
</dbReference>
<dbReference type="PROSITE" id="PS51362">
    <property type="entry name" value="TGF_BETA_2"/>
    <property type="match status" value="1"/>
</dbReference>
<dbReference type="Proteomes" id="UP000018467">
    <property type="component" value="Unassembled WGS sequence"/>
</dbReference>
<dbReference type="PROSITE" id="PS00250">
    <property type="entry name" value="TGF_BETA_1"/>
    <property type="match status" value="1"/>
</dbReference>
<keyword evidence="6" id="KW-1015">Disulfide bond</keyword>
<dbReference type="Bgee" id="ENSAMXG00000034592">
    <property type="expression patterns" value="Expressed in heart"/>
</dbReference>
<accession>A0A3B1ISY2</accession>
<protein>
    <submittedName>
        <fullName evidence="12">Bone morphotic protein 10</fullName>
    </submittedName>
</protein>
<evidence type="ECO:0000256" key="10">
    <source>
        <dbReference type="SAM" id="SignalP"/>
    </source>
</evidence>
<keyword evidence="5 8" id="KW-0339">Growth factor</keyword>
<reference evidence="12" key="3">
    <citation type="submission" date="2025-08" db="UniProtKB">
        <authorList>
            <consortium name="Ensembl"/>
        </authorList>
    </citation>
    <scope>IDENTIFICATION</scope>
</reference>
<dbReference type="InterPro" id="IPR017948">
    <property type="entry name" value="TGFb_CS"/>
</dbReference>
<dbReference type="GO" id="GO:0035239">
    <property type="term" value="P:tube morphogenesis"/>
    <property type="evidence" value="ECO:0007669"/>
    <property type="project" value="UniProtKB-ARBA"/>
</dbReference>
<proteinExistence type="inferred from homology"/>
<evidence type="ECO:0000256" key="2">
    <source>
        <dbReference type="ARBA" id="ARBA00006656"/>
    </source>
</evidence>
<reference evidence="12" key="4">
    <citation type="submission" date="2025-09" db="UniProtKB">
        <authorList>
            <consortium name="Ensembl"/>
        </authorList>
    </citation>
    <scope>IDENTIFICATION</scope>
</reference>
<dbReference type="FunFam" id="2.10.90.10:FF:000001">
    <property type="entry name" value="Bone morphogenetic protein 4"/>
    <property type="match status" value="1"/>
</dbReference>
<dbReference type="InterPro" id="IPR015615">
    <property type="entry name" value="TGF-beta-rel"/>
</dbReference>
<evidence type="ECO:0000259" key="11">
    <source>
        <dbReference type="PROSITE" id="PS51362"/>
    </source>
</evidence>
<dbReference type="GO" id="GO:0008083">
    <property type="term" value="F:growth factor activity"/>
    <property type="evidence" value="ECO:0007669"/>
    <property type="project" value="UniProtKB-KW"/>
</dbReference>
<evidence type="ECO:0000256" key="5">
    <source>
        <dbReference type="ARBA" id="ARBA00023030"/>
    </source>
</evidence>
<dbReference type="InterPro" id="IPR029034">
    <property type="entry name" value="Cystine-knot_cytokine"/>
</dbReference>
<feature type="compositionally biased region" description="Basic and acidic residues" evidence="9">
    <location>
        <begin position="293"/>
        <end position="310"/>
    </location>
</feature>
<dbReference type="GO" id="GO:0030509">
    <property type="term" value="P:BMP signaling pathway"/>
    <property type="evidence" value="ECO:0007669"/>
    <property type="project" value="TreeGrafter"/>
</dbReference>
<dbReference type="Pfam" id="PF00688">
    <property type="entry name" value="TGFb_propeptide"/>
    <property type="match status" value="1"/>
</dbReference>
<evidence type="ECO:0000256" key="6">
    <source>
        <dbReference type="ARBA" id="ARBA00023157"/>
    </source>
</evidence>
<feature type="chain" id="PRO_5017230691" evidence="10">
    <location>
        <begin position="29"/>
        <end position="462"/>
    </location>
</feature>
<dbReference type="InterPro" id="IPR001839">
    <property type="entry name" value="TGF-b_C"/>
</dbReference>
<dbReference type="PANTHER" id="PTHR11848">
    <property type="entry name" value="TGF-BETA FAMILY"/>
    <property type="match status" value="1"/>
</dbReference>
<name>A0A3B1ISY2_ASTMX</name>
<keyword evidence="7" id="KW-0325">Glycoprotein</keyword>
<evidence type="ECO:0000256" key="4">
    <source>
        <dbReference type="ARBA" id="ARBA00022729"/>
    </source>
</evidence>
<dbReference type="GO" id="GO:0005125">
    <property type="term" value="F:cytokine activity"/>
    <property type="evidence" value="ECO:0007669"/>
    <property type="project" value="TreeGrafter"/>
</dbReference>
<dbReference type="PANTHER" id="PTHR11848:SF39">
    <property type="entry name" value="BONE MORPHOGENETIC PROTEIN 10"/>
    <property type="match status" value="1"/>
</dbReference>
<dbReference type="Ensembl" id="ENSAMXT00000033061.1">
    <property type="protein sequence ID" value="ENSAMXP00000032635.1"/>
    <property type="gene ID" value="ENSAMXG00000034592.1"/>
</dbReference>
<dbReference type="SUPFAM" id="SSF57501">
    <property type="entry name" value="Cystine-knot cytokines"/>
    <property type="match status" value="1"/>
</dbReference>
<comment type="subcellular location">
    <subcellularLocation>
        <location evidence="1">Secreted</location>
    </subcellularLocation>
</comment>
<reference evidence="13" key="1">
    <citation type="submission" date="2013-03" db="EMBL/GenBank/DDBJ databases">
        <authorList>
            <person name="Jeffery W."/>
            <person name="Warren W."/>
            <person name="Wilson R.K."/>
        </authorList>
    </citation>
    <scope>NUCLEOTIDE SEQUENCE</scope>
    <source>
        <strain evidence="13">female</strain>
    </source>
</reference>
<evidence type="ECO:0000256" key="8">
    <source>
        <dbReference type="RuleBase" id="RU000354"/>
    </source>
</evidence>
<dbReference type="Gene3D" id="2.60.120.970">
    <property type="match status" value="1"/>
</dbReference>
<dbReference type="InParanoid" id="A0A3B1ISY2"/>
<dbReference type="AlphaFoldDB" id="A0A3B1ISY2"/>
<dbReference type="PRINTS" id="PR00669">
    <property type="entry name" value="INHIBINA"/>
</dbReference>
<dbReference type="GeneTree" id="ENSGT00940000156279"/>
<sequence length="462" mass="51855">MEVAKLGPYSYARTIILCISLLLRWGQTSPIPSLEEPRSVSGASRQVDLSLLGQDDNVDAQVLLGQFLYMLNLTEQGAAPRPRAARVEPPEYMLELYNQYAKDRSTMPEANIARSFKNEDSSPHGVTSRGVRTYPLMFNVSVPHQERIIAAELRLYMLVNRDPGRYEGVDWKVTVFEMQGEGASPIGGVGGEGGKSENGLIGMQELAVRNGHRKHSGWEVFVLTDAAQRWRKSEGTSHWLELHVESLNNDANEGHLWDKDDGDGVGLIGLDIDTSPEGKHEPVLIVFSDKEDENLHKNKEEQKKKKKIEENDLPNPSELWANDKDSEEKQQNEALYMQMHSNVIYDSAPRTRRNAKGNHCKRTSLYVEFKDIGWDSWILAPPGFEAYTCHGACSYPISSQLTPTKHAIIQTLFNLKSPQKASQACCVPTKLDPISLLYENENGNVIFQHKYEGMVVAECGCR</sequence>
<dbReference type="Pfam" id="PF00019">
    <property type="entry name" value="TGF_beta"/>
    <property type="match status" value="1"/>
</dbReference>
<dbReference type="SMART" id="SM00204">
    <property type="entry name" value="TGFB"/>
    <property type="match status" value="1"/>
</dbReference>
<keyword evidence="3" id="KW-0964">Secreted</keyword>
<evidence type="ECO:0000256" key="7">
    <source>
        <dbReference type="ARBA" id="ARBA00023180"/>
    </source>
</evidence>
<evidence type="ECO:0000313" key="13">
    <source>
        <dbReference type="Proteomes" id="UP000018467"/>
    </source>
</evidence>
<comment type="similarity">
    <text evidence="2 8">Belongs to the TGF-beta family.</text>
</comment>
<evidence type="ECO:0000256" key="9">
    <source>
        <dbReference type="SAM" id="MobiDB-lite"/>
    </source>
</evidence>
<evidence type="ECO:0000256" key="1">
    <source>
        <dbReference type="ARBA" id="ARBA00004613"/>
    </source>
</evidence>
<dbReference type="CDD" id="cd13767">
    <property type="entry name" value="TGF_beta_BMP9_like"/>
    <property type="match status" value="1"/>
</dbReference>
<dbReference type="GO" id="GO:0005615">
    <property type="term" value="C:extracellular space"/>
    <property type="evidence" value="ECO:0007669"/>
    <property type="project" value="TreeGrafter"/>
</dbReference>
<feature type="region of interest" description="Disordered" evidence="9">
    <location>
        <begin position="287"/>
        <end position="329"/>
    </location>
</feature>